<dbReference type="AlphaFoldDB" id="A0A0S4UUY4"/>
<dbReference type="EMBL" id="LN899826">
    <property type="protein sequence ID" value="CUV42917.1"/>
    <property type="molecule type" value="Genomic_DNA"/>
</dbReference>
<dbReference type="EMBL" id="LN899822">
    <property type="protein sequence ID" value="CUV62963.1"/>
    <property type="molecule type" value="Genomic_DNA"/>
</dbReference>
<evidence type="ECO:0000313" key="4">
    <source>
        <dbReference type="EMBL" id="CUV42917.1"/>
    </source>
</evidence>
<name>A0A0S4UUY4_RALSL</name>
<dbReference type="SUPFAM" id="SSF53098">
    <property type="entry name" value="Ribonuclease H-like"/>
    <property type="match status" value="1"/>
</dbReference>
<proteinExistence type="predicted"/>
<gene>
    <name evidence="5" type="ORF">RD1301_v1_2960001</name>
    <name evidence="2" type="ORF">RUN1744_v1_1210001</name>
    <name evidence="3" type="ORF">TD1301_v1_2610001</name>
    <name evidence="4" type="ORF">TF3108_v1_1700001</name>
</gene>
<dbReference type="Pfam" id="PF13546">
    <property type="entry name" value="DDE_5"/>
    <property type="match status" value="1"/>
</dbReference>
<evidence type="ECO:0000313" key="3">
    <source>
        <dbReference type="EMBL" id="CUV36964.1"/>
    </source>
</evidence>
<evidence type="ECO:0000313" key="5">
    <source>
        <dbReference type="EMBL" id="CUV62963.1"/>
    </source>
</evidence>
<dbReference type="EMBL" id="LN899825">
    <property type="protein sequence ID" value="CUV36964.1"/>
    <property type="molecule type" value="Genomic_DNA"/>
</dbReference>
<feature type="domain" description="Transposase IS701-like DDE" evidence="1">
    <location>
        <begin position="21"/>
        <end position="237"/>
    </location>
</feature>
<dbReference type="InterPro" id="IPR012337">
    <property type="entry name" value="RNaseH-like_sf"/>
</dbReference>
<dbReference type="NCBIfam" id="NF033540">
    <property type="entry name" value="transpos_IS701"/>
    <property type="match status" value="1"/>
</dbReference>
<reference evidence="2" key="1">
    <citation type="submission" date="2015-10" db="EMBL/GenBank/DDBJ databases">
        <authorList>
            <person name="Gilbert D.G."/>
        </authorList>
    </citation>
    <scope>NUCLEOTIDE SEQUENCE</scope>
    <source>
        <strain evidence="2">Phyl III-seqv23</strain>
    </source>
</reference>
<accession>A0A0S4UUY4</accession>
<organism evidence="2">
    <name type="scientific">Ralstonia solanacearum</name>
    <name type="common">Pseudomonas solanacearum</name>
    <dbReference type="NCBI Taxonomy" id="305"/>
    <lineage>
        <taxon>Bacteria</taxon>
        <taxon>Pseudomonadati</taxon>
        <taxon>Pseudomonadota</taxon>
        <taxon>Betaproteobacteria</taxon>
        <taxon>Burkholderiales</taxon>
        <taxon>Burkholderiaceae</taxon>
        <taxon>Ralstonia</taxon>
        <taxon>Ralstonia solanacearum species complex</taxon>
    </lineage>
</organism>
<evidence type="ECO:0000313" key="2">
    <source>
        <dbReference type="EMBL" id="CUV26039.1"/>
    </source>
</evidence>
<dbReference type="EMBL" id="LN899823">
    <property type="protein sequence ID" value="CUV26039.1"/>
    <property type="molecule type" value="Genomic_DNA"/>
</dbReference>
<dbReference type="PANTHER" id="PTHR33627:SF1">
    <property type="entry name" value="TRANSPOSASE"/>
    <property type="match status" value="1"/>
</dbReference>
<protein>
    <submittedName>
        <fullName evidence="2">Transposase</fullName>
    </submittedName>
</protein>
<dbReference type="InterPro" id="IPR039365">
    <property type="entry name" value="IS701-like"/>
</dbReference>
<dbReference type="InterPro" id="IPR038721">
    <property type="entry name" value="IS701-like_DDE_dom"/>
</dbReference>
<dbReference type="PANTHER" id="PTHR33627">
    <property type="entry name" value="TRANSPOSASE"/>
    <property type="match status" value="1"/>
</dbReference>
<sequence>MQGTVRGWERELEGLHERLGKLFRRPEPRQRAKAYLRGLLSPVERKNSWQLAEWIGEARPDGVQHLLERAQWDADTARDVLREYVIEKLGTDDGVLIVDETGFIKKGQHSVGVQRQYSGTAGRIENSQIGVFLCYAGRGGSAFIDRELYMPKVWSDDAERCAAAGVPEAVQFATKPELAKRMLGRALDAGVRCGWVTGDEVYGGDRRLRVWLESRSQAFVMAIAKDEPLWWQGPQYKRADEIAQGLPAQSWRKYSAGAGAKGERLYDWALAPLWRLQMTAEERRFGHYLLVRRSLDEKRELAYYVVYAPRRHATRQVLAQVAGRRWEIECGFEAAKGDCGLDQYEVRRWSGWYRHITLALLAHAALAVLRAEQKKRRQA</sequence>
<evidence type="ECO:0000259" key="1">
    <source>
        <dbReference type="Pfam" id="PF13546"/>
    </source>
</evidence>